<accession>A0AAE0YDD7</accession>
<sequence>MSTQRALNGQTRALYHKAAIHHHQLHSSSELSGVPPNQASAAAATRNFGPLEGETKAKGDYNPSSNRPYQTGRRGNVSSEMSGCKQTPPPKHASLDGQTRN</sequence>
<evidence type="ECO:0000256" key="1">
    <source>
        <dbReference type="SAM" id="MobiDB-lite"/>
    </source>
</evidence>
<dbReference type="AlphaFoldDB" id="A0AAE0YDD7"/>
<proteinExistence type="predicted"/>
<evidence type="ECO:0000313" key="3">
    <source>
        <dbReference type="Proteomes" id="UP001283361"/>
    </source>
</evidence>
<feature type="compositionally biased region" description="Basic residues" evidence="1">
    <location>
        <begin position="14"/>
        <end position="25"/>
    </location>
</feature>
<keyword evidence="3" id="KW-1185">Reference proteome</keyword>
<comment type="caution">
    <text evidence="2">The sequence shown here is derived from an EMBL/GenBank/DDBJ whole genome shotgun (WGS) entry which is preliminary data.</text>
</comment>
<feature type="region of interest" description="Disordered" evidence="1">
    <location>
        <begin position="1"/>
        <end position="101"/>
    </location>
</feature>
<reference evidence="2" key="1">
    <citation type="journal article" date="2023" name="G3 (Bethesda)">
        <title>A reference genome for the long-term kleptoplast-retaining sea slug Elysia crispata morphotype clarki.</title>
        <authorList>
            <person name="Eastman K.E."/>
            <person name="Pendleton A.L."/>
            <person name="Shaikh M.A."/>
            <person name="Suttiyut T."/>
            <person name="Ogas R."/>
            <person name="Tomko P."/>
            <person name="Gavelis G."/>
            <person name="Widhalm J.R."/>
            <person name="Wisecaver J.H."/>
        </authorList>
    </citation>
    <scope>NUCLEOTIDE SEQUENCE</scope>
    <source>
        <strain evidence="2">ECLA1</strain>
    </source>
</reference>
<dbReference type="EMBL" id="JAWDGP010006383">
    <property type="protein sequence ID" value="KAK3741960.1"/>
    <property type="molecule type" value="Genomic_DNA"/>
</dbReference>
<dbReference type="Proteomes" id="UP001283361">
    <property type="component" value="Unassembled WGS sequence"/>
</dbReference>
<protein>
    <submittedName>
        <fullName evidence="2">Uncharacterized protein</fullName>
    </submittedName>
</protein>
<organism evidence="2 3">
    <name type="scientific">Elysia crispata</name>
    <name type="common">lettuce slug</name>
    <dbReference type="NCBI Taxonomy" id="231223"/>
    <lineage>
        <taxon>Eukaryota</taxon>
        <taxon>Metazoa</taxon>
        <taxon>Spiralia</taxon>
        <taxon>Lophotrochozoa</taxon>
        <taxon>Mollusca</taxon>
        <taxon>Gastropoda</taxon>
        <taxon>Heterobranchia</taxon>
        <taxon>Euthyneura</taxon>
        <taxon>Panpulmonata</taxon>
        <taxon>Sacoglossa</taxon>
        <taxon>Placobranchoidea</taxon>
        <taxon>Plakobranchidae</taxon>
        <taxon>Elysia</taxon>
    </lineage>
</organism>
<name>A0AAE0YDD7_9GAST</name>
<evidence type="ECO:0000313" key="2">
    <source>
        <dbReference type="EMBL" id="KAK3741960.1"/>
    </source>
</evidence>
<gene>
    <name evidence="2" type="ORF">RRG08_024706</name>
</gene>
<feature type="compositionally biased region" description="Polar residues" evidence="1">
    <location>
        <begin position="1"/>
        <end position="11"/>
    </location>
</feature>
<feature type="compositionally biased region" description="Polar residues" evidence="1">
    <location>
        <begin position="76"/>
        <end position="85"/>
    </location>
</feature>